<dbReference type="Proteomes" id="UP001528823">
    <property type="component" value="Unassembled WGS sequence"/>
</dbReference>
<organism evidence="1 2">
    <name type="scientific">Spartinivicinus poritis</name>
    <dbReference type="NCBI Taxonomy" id="2994640"/>
    <lineage>
        <taxon>Bacteria</taxon>
        <taxon>Pseudomonadati</taxon>
        <taxon>Pseudomonadota</taxon>
        <taxon>Gammaproteobacteria</taxon>
        <taxon>Oceanospirillales</taxon>
        <taxon>Zooshikellaceae</taxon>
        <taxon>Spartinivicinus</taxon>
    </lineage>
</organism>
<dbReference type="RefSeq" id="WP_274688733.1">
    <property type="nucleotide sequence ID" value="NZ_JAPMOU010000010.1"/>
</dbReference>
<comment type="caution">
    <text evidence="1">The sequence shown here is derived from an EMBL/GenBank/DDBJ whole genome shotgun (WGS) entry which is preliminary data.</text>
</comment>
<name>A0ABT5U7N7_9GAMM</name>
<dbReference type="Pfam" id="PF09839">
    <property type="entry name" value="DUF2066"/>
    <property type="match status" value="1"/>
</dbReference>
<keyword evidence="2" id="KW-1185">Reference proteome</keyword>
<dbReference type="InterPro" id="IPR018642">
    <property type="entry name" value="DUF2066"/>
</dbReference>
<reference evidence="1 2" key="1">
    <citation type="submission" date="2022-11" db="EMBL/GenBank/DDBJ databases">
        <title>Spartinivicinus poritis sp. nov., isolated from scleractinian coral Porites lutea.</title>
        <authorList>
            <person name="Zhang G."/>
            <person name="Cai L."/>
            <person name="Wei Q."/>
        </authorList>
    </citation>
    <scope>NUCLEOTIDE SEQUENCE [LARGE SCALE GENOMIC DNA]</scope>
    <source>
        <strain evidence="1 2">A2-2</strain>
    </source>
</reference>
<sequence>MRLIKQLLLSCMVSACLIQQGVAEVDRQFYETVAPLADETEAAQQQAIQTAFKQVVTMVTGSEEVLSHPEIQAAVAEASRYVVKYGEQRQASEGEQASLKQLAVSFDPTAVRQLLKKNGFNAWDQQREETLVWLIEEKPGGKRQIFSSEDEEEATIDALKVQAKQHHIPLILPIMDFEDSSSLSEVDAWGLFSDAINKASTRYQAKSVLAGRIYATSANQYSGRWVLLLQGNQYVEDLSKVAMQDFMQAGIKLVASKLSGAYAKQQVDQAGPATTTGGLQLTVQGVQGLTAYASVSQFLEKLAVVEEVSLLEVTDSQASFELVIKGDVSALQGELEASGYMQLIDAPQDSIEGTPQQLVYQWVKE</sequence>
<evidence type="ECO:0000313" key="2">
    <source>
        <dbReference type="Proteomes" id="UP001528823"/>
    </source>
</evidence>
<gene>
    <name evidence="1" type="ORF">ORQ98_10415</name>
</gene>
<evidence type="ECO:0000313" key="1">
    <source>
        <dbReference type="EMBL" id="MDE1462384.1"/>
    </source>
</evidence>
<accession>A0ABT5U7N7</accession>
<dbReference type="PROSITE" id="PS51257">
    <property type="entry name" value="PROKAR_LIPOPROTEIN"/>
    <property type="match status" value="1"/>
</dbReference>
<dbReference type="EMBL" id="JAPMOU010000010">
    <property type="protein sequence ID" value="MDE1462384.1"/>
    <property type="molecule type" value="Genomic_DNA"/>
</dbReference>
<proteinExistence type="predicted"/>
<protein>
    <submittedName>
        <fullName evidence="1">DUF2066 domain-containing protein</fullName>
    </submittedName>
</protein>